<evidence type="ECO:0008006" key="5">
    <source>
        <dbReference type="Google" id="ProtNLM"/>
    </source>
</evidence>
<name>A0ABY3XDW1_9GAMM</name>
<feature type="region of interest" description="Disordered" evidence="1">
    <location>
        <begin position="27"/>
        <end position="80"/>
    </location>
</feature>
<feature type="chain" id="PRO_5045385587" description="Lipoprotein" evidence="2">
    <location>
        <begin position="24"/>
        <end position="189"/>
    </location>
</feature>
<dbReference type="RefSeq" id="WP_148648982.1">
    <property type="nucleotide sequence ID" value="NZ_CP011131.1"/>
</dbReference>
<evidence type="ECO:0000256" key="1">
    <source>
        <dbReference type="SAM" id="MobiDB-lite"/>
    </source>
</evidence>
<accession>A0ABY3XDW1</accession>
<feature type="compositionally biased region" description="Low complexity" evidence="1">
    <location>
        <begin position="31"/>
        <end position="69"/>
    </location>
</feature>
<keyword evidence="2" id="KW-0732">Signal</keyword>
<evidence type="ECO:0000313" key="4">
    <source>
        <dbReference type="Proteomes" id="UP000829194"/>
    </source>
</evidence>
<dbReference type="EMBL" id="CP093547">
    <property type="protein sequence ID" value="UNP28313.1"/>
    <property type="molecule type" value="Genomic_DNA"/>
</dbReference>
<evidence type="ECO:0000256" key="2">
    <source>
        <dbReference type="SAM" id="SignalP"/>
    </source>
</evidence>
<protein>
    <recommendedName>
        <fullName evidence="5">Lipoprotein</fullName>
    </recommendedName>
</protein>
<organism evidence="3 4">
    <name type="scientific">Lysobacter gummosus</name>
    <dbReference type="NCBI Taxonomy" id="262324"/>
    <lineage>
        <taxon>Bacteria</taxon>
        <taxon>Pseudomonadati</taxon>
        <taxon>Pseudomonadota</taxon>
        <taxon>Gammaproteobacteria</taxon>
        <taxon>Lysobacterales</taxon>
        <taxon>Lysobacteraceae</taxon>
        <taxon>Lysobacter</taxon>
    </lineage>
</organism>
<gene>
    <name evidence="3" type="ORF">MOV92_17685</name>
</gene>
<dbReference type="PROSITE" id="PS51257">
    <property type="entry name" value="PROKAR_LIPOPROTEIN"/>
    <property type="match status" value="1"/>
</dbReference>
<proteinExistence type="predicted"/>
<sequence>MSSSIRARWLPATALLLSFTVSACMASGSNPSDPKSAGAKPAPAAAPAAPQSQPAQAEQAPPQYAQPDDSQAKPGRAQVGAPVGAGPFAQFIVKYRDGTAPLTQTGAVQPRLDRTAKQAGLANKSGLKLTWKHRMGINADVFAVSPALDRAEAVRLMETFANDPDVQFIEPDNHISLGPIIRSPEPVDK</sequence>
<reference evidence="3 4" key="1">
    <citation type="submission" date="2022-03" db="EMBL/GenBank/DDBJ databases">
        <title>Complete genome sequence of Lysobacter capsici VKM B-2533 and Lysobacter gummosus 10.1.1, promising sources of lytic agents.</title>
        <authorList>
            <person name="Tarlachkov S.V."/>
            <person name="Kudryakova I.V."/>
            <person name="Afoshin A.S."/>
            <person name="Leontyevskaya E.A."/>
            <person name="Leontyevskaya N.V."/>
        </authorList>
    </citation>
    <scope>NUCLEOTIDE SEQUENCE [LARGE SCALE GENOMIC DNA]</scope>
    <source>
        <strain evidence="3 4">10.1.1</strain>
    </source>
</reference>
<feature type="signal peptide" evidence="2">
    <location>
        <begin position="1"/>
        <end position="23"/>
    </location>
</feature>
<dbReference type="Proteomes" id="UP000829194">
    <property type="component" value="Chromosome"/>
</dbReference>
<evidence type="ECO:0000313" key="3">
    <source>
        <dbReference type="EMBL" id="UNP28313.1"/>
    </source>
</evidence>
<keyword evidence="4" id="KW-1185">Reference proteome</keyword>